<dbReference type="OrthoDB" id="9800643at2"/>
<evidence type="ECO:0000256" key="5">
    <source>
        <dbReference type="ARBA" id="ARBA00048391"/>
    </source>
</evidence>
<evidence type="ECO:0000313" key="8">
    <source>
        <dbReference type="EMBL" id="RYV50918.1"/>
    </source>
</evidence>
<evidence type="ECO:0000256" key="6">
    <source>
        <dbReference type="SAM" id="MobiDB-lite"/>
    </source>
</evidence>
<dbReference type="InterPro" id="IPR022446">
    <property type="entry name" value="MeTrfrase_put"/>
</dbReference>
<evidence type="ECO:0000256" key="4">
    <source>
        <dbReference type="ARBA" id="ARBA00022691"/>
    </source>
</evidence>
<keyword evidence="4" id="KW-0949">S-adenosyl-L-methionine</keyword>
<evidence type="ECO:0000256" key="1">
    <source>
        <dbReference type="ARBA" id="ARBA00012771"/>
    </source>
</evidence>
<dbReference type="EC" id="2.1.1.297" evidence="1"/>
<feature type="region of interest" description="Disordered" evidence="6">
    <location>
        <begin position="1"/>
        <end position="31"/>
    </location>
</feature>
<keyword evidence="3" id="KW-0808">Transferase</keyword>
<dbReference type="CDD" id="cd02440">
    <property type="entry name" value="AdoMet_MTases"/>
    <property type="match status" value="1"/>
</dbReference>
<reference evidence="8 9" key="1">
    <citation type="submission" date="2019-01" db="EMBL/GenBank/DDBJ databases">
        <title>Novel species of Cellulomonas.</title>
        <authorList>
            <person name="Liu Q."/>
            <person name="Xin Y.-H."/>
        </authorList>
    </citation>
    <scope>NUCLEOTIDE SEQUENCE [LARGE SCALE GENOMIC DNA]</scope>
    <source>
        <strain evidence="8 9">HLT2-17</strain>
    </source>
</reference>
<keyword evidence="2" id="KW-0489">Methyltransferase</keyword>
<dbReference type="Gene3D" id="3.40.50.150">
    <property type="entry name" value="Vaccinia Virus protein VP39"/>
    <property type="match status" value="1"/>
</dbReference>
<dbReference type="NCBIfam" id="TIGR03704">
    <property type="entry name" value="PrmC_rel_meth"/>
    <property type="match status" value="1"/>
</dbReference>
<proteinExistence type="predicted"/>
<comment type="catalytic activity">
    <reaction evidence="5">
        <text>L-glutaminyl-[peptide chain release factor] + S-adenosyl-L-methionine = N(5)-methyl-L-glutaminyl-[peptide chain release factor] + S-adenosyl-L-homocysteine + H(+)</text>
        <dbReference type="Rhea" id="RHEA:42896"/>
        <dbReference type="Rhea" id="RHEA-COMP:10271"/>
        <dbReference type="Rhea" id="RHEA-COMP:10272"/>
        <dbReference type="ChEBI" id="CHEBI:15378"/>
        <dbReference type="ChEBI" id="CHEBI:30011"/>
        <dbReference type="ChEBI" id="CHEBI:57856"/>
        <dbReference type="ChEBI" id="CHEBI:59789"/>
        <dbReference type="ChEBI" id="CHEBI:61891"/>
        <dbReference type="EC" id="2.1.1.297"/>
    </reaction>
</comment>
<name>A0A4Q5MYW5_9MICO</name>
<dbReference type="InterPro" id="IPR029063">
    <property type="entry name" value="SAM-dependent_MTases_sf"/>
</dbReference>
<evidence type="ECO:0000256" key="2">
    <source>
        <dbReference type="ARBA" id="ARBA00022603"/>
    </source>
</evidence>
<dbReference type="InterPro" id="IPR007848">
    <property type="entry name" value="Small_mtfrase_dom"/>
</dbReference>
<dbReference type="GO" id="GO:0032259">
    <property type="term" value="P:methylation"/>
    <property type="evidence" value="ECO:0007669"/>
    <property type="project" value="UniProtKB-KW"/>
</dbReference>
<dbReference type="AlphaFoldDB" id="A0A4Q5MYW5"/>
<protein>
    <recommendedName>
        <fullName evidence="1">peptide chain release factor N(5)-glutamine methyltransferase</fullName>
        <ecNumber evidence="1">2.1.1.297</ecNumber>
    </recommendedName>
</protein>
<dbReference type="InterPro" id="IPR004556">
    <property type="entry name" value="HemK-like"/>
</dbReference>
<dbReference type="EMBL" id="SDWW01000024">
    <property type="protein sequence ID" value="RYV50918.1"/>
    <property type="molecule type" value="Genomic_DNA"/>
</dbReference>
<dbReference type="NCBIfam" id="TIGR00536">
    <property type="entry name" value="hemK_fam"/>
    <property type="match status" value="1"/>
</dbReference>
<evidence type="ECO:0000313" key="9">
    <source>
        <dbReference type="Proteomes" id="UP000293764"/>
    </source>
</evidence>
<feature type="compositionally biased region" description="Basic and acidic residues" evidence="6">
    <location>
        <begin position="12"/>
        <end position="31"/>
    </location>
</feature>
<dbReference type="SUPFAM" id="SSF53335">
    <property type="entry name" value="S-adenosyl-L-methionine-dependent methyltransferases"/>
    <property type="match status" value="1"/>
</dbReference>
<accession>A0A4Q5MYW5</accession>
<keyword evidence="9" id="KW-1185">Reference proteome</keyword>
<evidence type="ECO:0000259" key="7">
    <source>
        <dbReference type="Pfam" id="PF05175"/>
    </source>
</evidence>
<dbReference type="GO" id="GO:0102559">
    <property type="term" value="F:peptide chain release factor N(5)-glutamine methyltransferase activity"/>
    <property type="evidence" value="ECO:0007669"/>
    <property type="project" value="UniProtKB-EC"/>
</dbReference>
<sequence length="300" mass="31265">MPASPAPRPTAAHREAATRPERASRPEMATRPEVVARLRAAGCVYAEDEADLLLGAARSPAELDDLVTRRASGLPLEPLLGWAEFCGLRIAVEPGVFVPRRRTELVVAQAVALARPGAVVVDLCCGSGAIGTALAAQVEHLDLHATDIEPAAVRCARRNIEPAGGHVYSGDLFDPLPARLRGRVDLIVVNAPYVPTDAIATMPPEARLHEPRVTLDGGGDGLDVHRRVAARAADWLAPGGSLVIETSRSQAAGTVDLVERSGLTARVTTSDELQATVVIGIRAGGARRADQGADGGAGGR</sequence>
<dbReference type="Proteomes" id="UP000293764">
    <property type="component" value="Unassembled WGS sequence"/>
</dbReference>
<organism evidence="8 9">
    <name type="scientific">Pengzhenrongella frigida</name>
    <dbReference type="NCBI Taxonomy" id="1259133"/>
    <lineage>
        <taxon>Bacteria</taxon>
        <taxon>Bacillati</taxon>
        <taxon>Actinomycetota</taxon>
        <taxon>Actinomycetes</taxon>
        <taxon>Micrococcales</taxon>
        <taxon>Pengzhenrongella</taxon>
    </lineage>
</organism>
<dbReference type="PANTHER" id="PTHR18895">
    <property type="entry name" value="HEMK METHYLTRANSFERASE"/>
    <property type="match status" value="1"/>
</dbReference>
<dbReference type="Pfam" id="PF05175">
    <property type="entry name" value="MTS"/>
    <property type="match status" value="1"/>
</dbReference>
<evidence type="ECO:0000256" key="3">
    <source>
        <dbReference type="ARBA" id="ARBA00022679"/>
    </source>
</evidence>
<dbReference type="InterPro" id="IPR050320">
    <property type="entry name" value="N5-glutamine_MTase"/>
</dbReference>
<gene>
    <name evidence="8" type="ORF">EUA98_11055</name>
</gene>
<comment type="caution">
    <text evidence="8">The sequence shown here is derived from an EMBL/GenBank/DDBJ whole genome shotgun (WGS) entry which is preliminary data.</text>
</comment>
<feature type="domain" description="Methyltransferase small" evidence="7">
    <location>
        <begin position="114"/>
        <end position="201"/>
    </location>
</feature>
<dbReference type="PANTHER" id="PTHR18895:SF74">
    <property type="entry name" value="MTRF1L RELEASE FACTOR GLUTAMINE METHYLTRANSFERASE"/>
    <property type="match status" value="1"/>
</dbReference>